<evidence type="ECO:0000313" key="3">
    <source>
        <dbReference type="Proteomes" id="UP000245876"/>
    </source>
</evidence>
<dbReference type="EMBL" id="QFFM01000012">
    <property type="protein sequence ID" value="PWG65567.1"/>
    <property type="molecule type" value="Genomic_DNA"/>
</dbReference>
<gene>
    <name evidence="2" type="ORF">DF196_06430</name>
</gene>
<dbReference type="Proteomes" id="UP000245876">
    <property type="component" value="Unassembled WGS sequence"/>
</dbReference>
<dbReference type="AlphaFoldDB" id="A0A2U2N8Y5"/>
<keyword evidence="1" id="KW-1133">Transmembrane helix</keyword>
<keyword evidence="3" id="KW-1185">Reference proteome</keyword>
<protein>
    <submittedName>
        <fullName evidence="2">Uncharacterized protein</fullName>
    </submittedName>
</protein>
<sequence length="95" mass="10562">MPRLLFSVDHYPIRWQYSLGGFVLRDLVMMAVGFGSCAALFYTATILSGGCKYTRELGKSKTEYWFWTVLYYASIVLALGCAGVGVMGLLQVLAF</sequence>
<evidence type="ECO:0000256" key="1">
    <source>
        <dbReference type="SAM" id="Phobius"/>
    </source>
</evidence>
<evidence type="ECO:0000313" key="2">
    <source>
        <dbReference type="EMBL" id="PWG65567.1"/>
    </source>
</evidence>
<comment type="caution">
    <text evidence="2">The sequence shown here is derived from an EMBL/GenBank/DDBJ whole genome shotgun (WGS) entry which is preliminary data.</text>
</comment>
<proteinExistence type="predicted"/>
<reference evidence="2 3" key="1">
    <citation type="journal article" date="2018" name="Int. J. Syst. Evol. Microbiol.">
        <title>Bifidobacterium callitrichidarum sp. nov. from the faeces of the emperor tamarin (Saguinus imperator).</title>
        <authorList>
            <person name="Modesto M."/>
            <person name="Michelini S."/>
            <person name="Sansosti M.C."/>
            <person name="De Filippo C."/>
            <person name="Cavalieri D."/>
            <person name="Qvirist L."/>
            <person name="Andlid T."/>
            <person name="Spiezio C."/>
            <person name="Sandri C."/>
            <person name="Pascarelli S."/>
            <person name="Sgorbati B."/>
            <person name="Mattarelli P."/>
        </authorList>
    </citation>
    <scope>NUCLEOTIDE SEQUENCE [LARGE SCALE GENOMIC DNA]</scope>
    <source>
        <strain evidence="2 3">TRI 5</strain>
    </source>
</reference>
<organism evidence="2 3">
    <name type="scientific">Bifidobacterium callitrichidarum</name>
    <dbReference type="NCBI Taxonomy" id="2052941"/>
    <lineage>
        <taxon>Bacteria</taxon>
        <taxon>Bacillati</taxon>
        <taxon>Actinomycetota</taxon>
        <taxon>Actinomycetes</taxon>
        <taxon>Bifidobacteriales</taxon>
        <taxon>Bifidobacteriaceae</taxon>
        <taxon>Bifidobacterium</taxon>
    </lineage>
</organism>
<name>A0A2U2N8Y5_9BIFI</name>
<feature type="transmembrane region" description="Helical" evidence="1">
    <location>
        <begin position="27"/>
        <end position="48"/>
    </location>
</feature>
<feature type="transmembrane region" description="Helical" evidence="1">
    <location>
        <begin position="69"/>
        <end position="94"/>
    </location>
</feature>
<keyword evidence="1" id="KW-0812">Transmembrane</keyword>
<keyword evidence="1" id="KW-0472">Membrane</keyword>
<accession>A0A2U2N8Y5</accession>